<keyword evidence="3" id="KW-1185">Reference proteome</keyword>
<organism evidence="2 3">
    <name type="scientific">Symbiodinium pilosum</name>
    <name type="common">Dinoflagellate</name>
    <dbReference type="NCBI Taxonomy" id="2952"/>
    <lineage>
        <taxon>Eukaryota</taxon>
        <taxon>Sar</taxon>
        <taxon>Alveolata</taxon>
        <taxon>Dinophyceae</taxon>
        <taxon>Suessiales</taxon>
        <taxon>Symbiodiniaceae</taxon>
        <taxon>Symbiodinium</taxon>
    </lineage>
</organism>
<comment type="caution">
    <text evidence="2">The sequence shown here is derived from an EMBL/GenBank/DDBJ whole genome shotgun (WGS) entry which is preliminary data.</text>
</comment>
<reference evidence="2" key="1">
    <citation type="submission" date="2021-02" db="EMBL/GenBank/DDBJ databases">
        <authorList>
            <person name="Dougan E. K."/>
            <person name="Rhodes N."/>
            <person name="Thang M."/>
            <person name="Chan C."/>
        </authorList>
    </citation>
    <scope>NUCLEOTIDE SEQUENCE</scope>
</reference>
<protein>
    <submittedName>
        <fullName evidence="2">Uncharacterized protein</fullName>
    </submittedName>
</protein>
<feature type="non-terminal residue" evidence="2">
    <location>
        <position position="164"/>
    </location>
</feature>
<feature type="compositionally biased region" description="Basic and acidic residues" evidence="1">
    <location>
        <begin position="136"/>
        <end position="148"/>
    </location>
</feature>
<feature type="compositionally biased region" description="Basic residues" evidence="1">
    <location>
        <begin position="126"/>
        <end position="135"/>
    </location>
</feature>
<dbReference type="AlphaFoldDB" id="A0A812R4U7"/>
<sequence>SERNSVLFEAWLGCGGEWSKSSLYINCKSTSSSVRKGVRRWMTKSELTSRHGEDNAEAIILRKLQDPTLCTSEVKKHPDLPDSLELMQFLCLDSEVQVEKEEEIMSMLYKVAEAPDSSSSDSSSAKKVKKSKKSKKDKDEGKSADSELRATTSKAKAALPSEKS</sequence>
<dbReference type="EMBL" id="CAJNIZ010018993">
    <property type="protein sequence ID" value="CAE7419422.1"/>
    <property type="molecule type" value="Genomic_DNA"/>
</dbReference>
<feature type="compositionally biased region" description="Low complexity" evidence="1">
    <location>
        <begin position="116"/>
        <end position="125"/>
    </location>
</feature>
<dbReference type="Proteomes" id="UP000649617">
    <property type="component" value="Unassembled WGS sequence"/>
</dbReference>
<gene>
    <name evidence="2" type="ORF">SPIL2461_LOCUS10321</name>
</gene>
<dbReference type="OrthoDB" id="433261at2759"/>
<name>A0A812R4U7_SYMPI</name>
<evidence type="ECO:0000313" key="2">
    <source>
        <dbReference type="EMBL" id="CAE7419422.1"/>
    </source>
</evidence>
<feature type="region of interest" description="Disordered" evidence="1">
    <location>
        <begin position="112"/>
        <end position="164"/>
    </location>
</feature>
<proteinExistence type="predicted"/>
<evidence type="ECO:0000313" key="3">
    <source>
        <dbReference type="Proteomes" id="UP000649617"/>
    </source>
</evidence>
<accession>A0A812R4U7</accession>
<evidence type="ECO:0000256" key="1">
    <source>
        <dbReference type="SAM" id="MobiDB-lite"/>
    </source>
</evidence>